<reference evidence="2 3" key="1">
    <citation type="submission" date="2017-05" db="EMBL/GenBank/DDBJ databases">
        <authorList>
            <person name="Varghese N."/>
            <person name="Submissions S."/>
        </authorList>
    </citation>
    <scope>NUCLEOTIDE SEQUENCE [LARGE SCALE GENOMIC DNA]</scope>
    <source>
        <strain evidence="2 3">DSM 21985</strain>
    </source>
</reference>
<dbReference type="AlphaFoldDB" id="A0A521FKY6"/>
<evidence type="ECO:0000313" key="2">
    <source>
        <dbReference type="EMBL" id="SMO96151.1"/>
    </source>
</evidence>
<feature type="transmembrane region" description="Helical" evidence="1">
    <location>
        <begin position="113"/>
        <end position="134"/>
    </location>
</feature>
<feature type="transmembrane region" description="Helical" evidence="1">
    <location>
        <begin position="85"/>
        <end position="107"/>
    </location>
</feature>
<evidence type="ECO:0000256" key="1">
    <source>
        <dbReference type="SAM" id="Phobius"/>
    </source>
</evidence>
<feature type="transmembrane region" description="Helical" evidence="1">
    <location>
        <begin position="170"/>
        <end position="191"/>
    </location>
</feature>
<dbReference type="EMBL" id="FXTP01000020">
    <property type="protein sequence ID" value="SMO96151.1"/>
    <property type="molecule type" value="Genomic_DNA"/>
</dbReference>
<dbReference type="Proteomes" id="UP000317557">
    <property type="component" value="Unassembled WGS sequence"/>
</dbReference>
<keyword evidence="1" id="KW-0472">Membrane</keyword>
<protein>
    <recommendedName>
        <fullName evidence="4">Peptidase M50B-like</fullName>
    </recommendedName>
</protein>
<gene>
    <name evidence="2" type="ORF">SAMN06265219_12035</name>
</gene>
<dbReference type="OrthoDB" id="9801221at2"/>
<dbReference type="RefSeq" id="WP_142456188.1">
    <property type="nucleotide sequence ID" value="NZ_FXTP01000020.1"/>
</dbReference>
<organism evidence="2 3">
    <name type="scientific">Gracilimonas mengyeensis</name>
    <dbReference type="NCBI Taxonomy" id="1302730"/>
    <lineage>
        <taxon>Bacteria</taxon>
        <taxon>Pseudomonadati</taxon>
        <taxon>Balneolota</taxon>
        <taxon>Balneolia</taxon>
        <taxon>Balneolales</taxon>
        <taxon>Balneolaceae</taxon>
        <taxon>Gracilimonas</taxon>
    </lineage>
</organism>
<keyword evidence="3" id="KW-1185">Reference proteome</keyword>
<name>A0A521FKY6_9BACT</name>
<accession>A0A521FKY6</accession>
<evidence type="ECO:0000313" key="3">
    <source>
        <dbReference type="Proteomes" id="UP000317557"/>
    </source>
</evidence>
<keyword evidence="1" id="KW-0812">Transmembrane</keyword>
<keyword evidence="1" id="KW-1133">Transmembrane helix</keyword>
<feature type="transmembrane region" description="Helical" evidence="1">
    <location>
        <begin position="59"/>
        <end position="78"/>
    </location>
</feature>
<sequence length="205" mass="24195">MKLTTEQLFVKYMPHIRKWWFSIICLPFCWFLVHQYWMALKWEISFAWLYDHPLLLSPIFVMVDTFLLIIHEAGHTFFGFFGSRFIGILGGTLFEILLPFLIFIYGYWNRNRIVAQLGLLLTAFAWIESSAYAADAVARRMPLIGDLPKSAHDFYNLLIMQGILDHYMTVAWGMYWIGIITLIICLIWPLLEPENYEEVKLDIDL</sequence>
<evidence type="ECO:0008006" key="4">
    <source>
        <dbReference type="Google" id="ProtNLM"/>
    </source>
</evidence>
<feature type="transmembrane region" description="Helical" evidence="1">
    <location>
        <begin position="20"/>
        <end position="39"/>
    </location>
</feature>
<proteinExistence type="predicted"/>